<organism evidence="1 2">
    <name type="scientific">Neorhizobium lilium</name>
    <dbReference type="NCBI Taxonomy" id="2503024"/>
    <lineage>
        <taxon>Bacteria</taxon>
        <taxon>Pseudomonadati</taxon>
        <taxon>Pseudomonadota</taxon>
        <taxon>Alphaproteobacteria</taxon>
        <taxon>Hyphomicrobiales</taxon>
        <taxon>Rhizobiaceae</taxon>
        <taxon>Rhizobium/Agrobacterium group</taxon>
        <taxon>Neorhizobium</taxon>
    </lineage>
</organism>
<protein>
    <submittedName>
        <fullName evidence="1">Uncharacterized protein</fullName>
    </submittedName>
</protein>
<dbReference type="AlphaFoldDB" id="A0A444LIT9"/>
<dbReference type="EMBL" id="SBIP01000002">
    <property type="protein sequence ID" value="RWX78956.1"/>
    <property type="molecule type" value="Genomic_DNA"/>
</dbReference>
<comment type="caution">
    <text evidence="1">The sequence shown here is derived from an EMBL/GenBank/DDBJ whole genome shotgun (WGS) entry which is preliminary data.</text>
</comment>
<evidence type="ECO:0000313" key="2">
    <source>
        <dbReference type="Proteomes" id="UP000287687"/>
    </source>
</evidence>
<name>A0A444LIT9_9HYPH</name>
<sequence length="72" mass="8462">MSGEKTETKKLAEEYIRLGGKRQSIMDDNLVDTRKWENDNPEAEAFWNENIKTLDDDRLREVQTYLPSINSD</sequence>
<dbReference type="RefSeq" id="WP_128442931.1">
    <property type="nucleotide sequence ID" value="NZ_SBIP01000002.1"/>
</dbReference>
<accession>A0A444LIT9</accession>
<gene>
    <name evidence="1" type="ORF">EPK99_10295</name>
</gene>
<dbReference type="Proteomes" id="UP000287687">
    <property type="component" value="Unassembled WGS sequence"/>
</dbReference>
<proteinExistence type="predicted"/>
<keyword evidence="2" id="KW-1185">Reference proteome</keyword>
<dbReference type="OrthoDB" id="8387422at2"/>
<evidence type="ECO:0000313" key="1">
    <source>
        <dbReference type="EMBL" id="RWX78956.1"/>
    </source>
</evidence>
<reference evidence="1 2" key="1">
    <citation type="submission" date="2019-01" db="EMBL/GenBank/DDBJ databases">
        <title>The draft genome of Rhizobium sp. 24NR.</title>
        <authorList>
            <person name="Liu L."/>
            <person name="Liang L."/>
            <person name="Shi S."/>
            <person name="Xu L."/>
            <person name="Wang X."/>
            <person name="Li L."/>
            <person name="Zhang X."/>
        </authorList>
    </citation>
    <scope>NUCLEOTIDE SEQUENCE [LARGE SCALE GENOMIC DNA]</scope>
    <source>
        <strain evidence="1 2">24NR</strain>
    </source>
</reference>